<evidence type="ECO:0000256" key="2">
    <source>
        <dbReference type="ARBA" id="ARBA00004370"/>
    </source>
</evidence>
<evidence type="ECO:0000313" key="14">
    <source>
        <dbReference type="Proteomes" id="UP000176786"/>
    </source>
</evidence>
<evidence type="ECO:0000256" key="4">
    <source>
        <dbReference type="ARBA" id="ARBA00022553"/>
    </source>
</evidence>
<keyword evidence="5" id="KW-0808">Transferase</keyword>
<evidence type="ECO:0000259" key="12">
    <source>
        <dbReference type="PROSITE" id="PS50885"/>
    </source>
</evidence>
<dbReference type="Gene3D" id="1.10.287.130">
    <property type="match status" value="1"/>
</dbReference>
<dbReference type="PROSITE" id="PS50885">
    <property type="entry name" value="HAMP"/>
    <property type="match status" value="1"/>
</dbReference>
<dbReference type="PANTHER" id="PTHR45453:SF1">
    <property type="entry name" value="PHOSPHATE REGULON SENSOR PROTEIN PHOR"/>
    <property type="match status" value="1"/>
</dbReference>
<dbReference type="Gene3D" id="6.10.340.10">
    <property type="match status" value="1"/>
</dbReference>
<keyword evidence="6" id="KW-0418">Kinase</keyword>
<dbReference type="PROSITE" id="PS50113">
    <property type="entry name" value="PAC"/>
    <property type="match status" value="1"/>
</dbReference>
<evidence type="ECO:0000256" key="1">
    <source>
        <dbReference type="ARBA" id="ARBA00000085"/>
    </source>
</evidence>
<evidence type="ECO:0000259" key="10">
    <source>
        <dbReference type="PROSITE" id="PS50109"/>
    </source>
</evidence>
<comment type="subcellular location">
    <subcellularLocation>
        <location evidence="2">Membrane</location>
    </subcellularLocation>
</comment>
<keyword evidence="9" id="KW-0812">Transmembrane</keyword>
<proteinExistence type="predicted"/>
<dbReference type="InterPro" id="IPR000014">
    <property type="entry name" value="PAS"/>
</dbReference>
<dbReference type="SUPFAM" id="SSF55874">
    <property type="entry name" value="ATPase domain of HSP90 chaperone/DNA topoisomerase II/histidine kinase"/>
    <property type="match status" value="1"/>
</dbReference>
<dbReference type="InterPro" id="IPR050351">
    <property type="entry name" value="BphY/WalK/GraS-like"/>
</dbReference>
<keyword evidence="7" id="KW-0902">Two-component regulatory system</keyword>
<dbReference type="PROSITE" id="PS51257">
    <property type="entry name" value="PROKAR_LIPOPROTEIN"/>
    <property type="match status" value="1"/>
</dbReference>
<feature type="domain" description="Histidine kinase" evidence="10">
    <location>
        <begin position="629"/>
        <end position="855"/>
    </location>
</feature>
<dbReference type="SUPFAM" id="SSF47384">
    <property type="entry name" value="Homodimeric domain of signal transducing histidine kinase"/>
    <property type="match status" value="1"/>
</dbReference>
<feature type="transmembrane region" description="Helical" evidence="9">
    <location>
        <begin position="20"/>
        <end position="42"/>
    </location>
</feature>
<evidence type="ECO:0000256" key="9">
    <source>
        <dbReference type="SAM" id="Phobius"/>
    </source>
</evidence>
<organism evidence="13 14">
    <name type="scientific">Candidatus Doudnabacteria bacterium RIFCSPHIGHO2_02_FULL_46_11</name>
    <dbReference type="NCBI Taxonomy" id="1817832"/>
    <lineage>
        <taxon>Bacteria</taxon>
        <taxon>Candidatus Doudnaibacteriota</taxon>
    </lineage>
</organism>
<dbReference type="Pfam" id="PF02518">
    <property type="entry name" value="HATPase_c"/>
    <property type="match status" value="1"/>
</dbReference>
<dbReference type="FunFam" id="3.30.565.10:FF:000006">
    <property type="entry name" value="Sensor histidine kinase WalK"/>
    <property type="match status" value="1"/>
</dbReference>
<dbReference type="SUPFAM" id="SSF55785">
    <property type="entry name" value="PYP-like sensor domain (PAS domain)"/>
    <property type="match status" value="1"/>
</dbReference>
<dbReference type="Pfam" id="PF00512">
    <property type="entry name" value="HisKA"/>
    <property type="match status" value="1"/>
</dbReference>
<dbReference type="AlphaFoldDB" id="A0A1F5P695"/>
<dbReference type="Gene3D" id="3.30.450.20">
    <property type="entry name" value="PAS domain"/>
    <property type="match status" value="1"/>
</dbReference>
<dbReference type="STRING" id="1817832.A3J48_03075"/>
<keyword evidence="9" id="KW-1133">Transmembrane helix</keyword>
<dbReference type="Proteomes" id="UP000176786">
    <property type="component" value="Unassembled WGS sequence"/>
</dbReference>
<evidence type="ECO:0000256" key="6">
    <source>
        <dbReference type="ARBA" id="ARBA00022777"/>
    </source>
</evidence>
<dbReference type="NCBIfam" id="TIGR00229">
    <property type="entry name" value="sensory_box"/>
    <property type="match status" value="1"/>
</dbReference>
<dbReference type="InterPro" id="IPR036097">
    <property type="entry name" value="HisK_dim/P_sf"/>
</dbReference>
<name>A0A1F5P695_9BACT</name>
<dbReference type="Pfam" id="PF13426">
    <property type="entry name" value="PAS_9"/>
    <property type="match status" value="1"/>
</dbReference>
<keyword evidence="4" id="KW-0597">Phosphoprotein</keyword>
<comment type="catalytic activity">
    <reaction evidence="1">
        <text>ATP + protein L-histidine = ADP + protein N-phospho-L-histidine.</text>
        <dbReference type="EC" id="2.7.13.3"/>
    </reaction>
</comment>
<dbReference type="GO" id="GO:0005886">
    <property type="term" value="C:plasma membrane"/>
    <property type="evidence" value="ECO:0007669"/>
    <property type="project" value="TreeGrafter"/>
</dbReference>
<dbReference type="EMBL" id="MFES01000027">
    <property type="protein sequence ID" value="OGE85130.1"/>
    <property type="molecule type" value="Genomic_DNA"/>
</dbReference>
<feature type="domain" description="PAC" evidence="11">
    <location>
        <begin position="574"/>
        <end position="625"/>
    </location>
</feature>
<keyword evidence="8 9" id="KW-0472">Membrane</keyword>
<dbReference type="GO" id="GO:0000155">
    <property type="term" value="F:phosphorelay sensor kinase activity"/>
    <property type="evidence" value="ECO:0007669"/>
    <property type="project" value="InterPro"/>
</dbReference>
<dbReference type="GO" id="GO:0016036">
    <property type="term" value="P:cellular response to phosphate starvation"/>
    <property type="evidence" value="ECO:0007669"/>
    <property type="project" value="TreeGrafter"/>
</dbReference>
<evidence type="ECO:0000313" key="13">
    <source>
        <dbReference type="EMBL" id="OGE85130.1"/>
    </source>
</evidence>
<feature type="transmembrane region" description="Helical" evidence="9">
    <location>
        <begin position="121"/>
        <end position="142"/>
    </location>
</feature>
<dbReference type="CDD" id="cd00082">
    <property type="entry name" value="HisKA"/>
    <property type="match status" value="1"/>
</dbReference>
<dbReference type="SMART" id="SM00387">
    <property type="entry name" value="HATPase_c"/>
    <property type="match status" value="1"/>
</dbReference>
<dbReference type="InterPro" id="IPR036890">
    <property type="entry name" value="HATPase_C_sf"/>
</dbReference>
<dbReference type="PROSITE" id="PS50109">
    <property type="entry name" value="HIS_KIN"/>
    <property type="match status" value="1"/>
</dbReference>
<dbReference type="InterPro" id="IPR003661">
    <property type="entry name" value="HisK_dim/P_dom"/>
</dbReference>
<feature type="transmembrane region" description="Helical" evidence="9">
    <location>
        <begin position="163"/>
        <end position="184"/>
    </location>
</feature>
<dbReference type="InterPro" id="IPR035965">
    <property type="entry name" value="PAS-like_dom_sf"/>
</dbReference>
<dbReference type="InterPro" id="IPR004358">
    <property type="entry name" value="Sig_transdc_His_kin-like_C"/>
</dbReference>
<feature type="transmembrane region" description="Helical" evidence="9">
    <location>
        <begin position="48"/>
        <end position="70"/>
    </location>
</feature>
<dbReference type="InterPro" id="IPR003594">
    <property type="entry name" value="HATPase_dom"/>
</dbReference>
<accession>A0A1F5P695</accession>
<gene>
    <name evidence="13" type="ORF">A3J48_03075</name>
</gene>
<evidence type="ECO:0000256" key="3">
    <source>
        <dbReference type="ARBA" id="ARBA00012438"/>
    </source>
</evidence>
<feature type="transmembrane region" description="Helical" evidence="9">
    <location>
        <begin position="82"/>
        <end position="101"/>
    </location>
</feature>
<dbReference type="Gene3D" id="3.30.565.10">
    <property type="entry name" value="Histidine kinase-like ATPase, C-terminal domain"/>
    <property type="match status" value="1"/>
</dbReference>
<evidence type="ECO:0000256" key="8">
    <source>
        <dbReference type="ARBA" id="ARBA00023136"/>
    </source>
</evidence>
<protein>
    <recommendedName>
        <fullName evidence="3">histidine kinase</fullName>
        <ecNumber evidence="3">2.7.13.3</ecNumber>
    </recommendedName>
</protein>
<sequence>MPQELEKEERKSNPKTPVIFAAILTACSVLGVAIYSFFALAGDLPLNWVVFFSLLGLLVFFNIILFILYYRRRRIFSIRTQAFMILWFGLTVWYWLFAPIYDFFTLNLNSLQLRWLAYDYFWEVPVLGGVYILLCFLVFWPIGAYADGKAKSVNPDSLYRQTLRYPVFIAVAGFLFSIIGYVFGSFQFANEAMMPRMEQIKNTLNGVMISVLIATLYYLIFDNFLGGIRAKIEDDFSLTNLKSRKFYVKFIGVIASVTLSSLALFGVLVLQSYQNLVQEDIYARMQAKIELYSPELLFIQSDEEIQGLLDQMIVDNGKVFVVENLAKLKEFDGDTQEAILTKSAGEHRDLNETIKAVVFWQEPYLDKKIVAVTYMDDYYGRAGHFVSNFSIMGALFVFLLAIGVIIFLVNIITRPVRMLAEGVSKASKDPDHYKIHLGTADEFEDLSHAFLNFVKETQKSRKDIVSLNLSLGTKVKQQTRELSQKVNELMESKAKDEALISSIGDGMIAIDVSGNIIVANESAALMLRQDFNKMAGARFTETVPWVDGNGDSIYGNKKGTFARLFLKQKVTSGMADNYYFVRTDGEKFPVAVTATPVVVDKKAVGAVVIFRDITHEKDIDQAKSEFVSLASHQLRTPLSTISWYTEMLLDEDAGKLNDNQKSYLHEVYEGNRRMIDLVNALLNVSRIELGTFAVDPEQMSIVDISKSVLAEIKPDITAKNMNIVEKYDPKVPVINADPKLIRIIFQNLLTNAVKYTPAKGTITVEIKMDKPVPTAIKEDIFITVADNGYGIPKNQQDKIFTKLFRADNIKPKVTSGTGLGLYIVKSIIEQANGKVSFESEENKGTTFKIVMPTSGMEKKLGAKGLE</sequence>
<dbReference type="InterPro" id="IPR000700">
    <property type="entry name" value="PAS-assoc_C"/>
</dbReference>
<reference evidence="13 14" key="1">
    <citation type="journal article" date="2016" name="Nat. Commun.">
        <title>Thousands of microbial genomes shed light on interconnected biogeochemical processes in an aquifer system.</title>
        <authorList>
            <person name="Anantharaman K."/>
            <person name="Brown C.T."/>
            <person name="Hug L.A."/>
            <person name="Sharon I."/>
            <person name="Castelle C.J."/>
            <person name="Probst A.J."/>
            <person name="Thomas B.C."/>
            <person name="Singh A."/>
            <person name="Wilkins M.J."/>
            <person name="Karaoz U."/>
            <person name="Brodie E.L."/>
            <person name="Williams K.H."/>
            <person name="Hubbard S.S."/>
            <person name="Banfield J.F."/>
        </authorList>
    </citation>
    <scope>NUCLEOTIDE SEQUENCE [LARGE SCALE GENOMIC DNA]</scope>
</reference>
<feature type="transmembrane region" description="Helical" evidence="9">
    <location>
        <begin position="246"/>
        <end position="270"/>
    </location>
</feature>
<dbReference type="GO" id="GO:0004721">
    <property type="term" value="F:phosphoprotein phosphatase activity"/>
    <property type="evidence" value="ECO:0007669"/>
    <property type="project" value="TreeGrafter"/>
</dbReference>
<comment type="caution">
    <text evidence="13">The sequence shown here is derived from an EMBL/GenBank/DDBJ whole genome shotgun (WGS) entry which is preliminary data.</text>
</comment>
<feature type="domain" description="HAMP" evidence="12">
    <location>
        <begin position="410"/>
        <end position="462"/>
    </location>
</feature>
<evidence type="ECO:0000259" key="11">
    <source>
        <dbReference type="PROSITE" id="PS50113"/>
    </source>
</evidence>
<dbReference type="PANTHER" id="PTHR45453">
    <property type="entry name" value="PHOSPHATE REGULON SENSOR PROTEIN PHOR"/>
    <property type="match status" value="1"/>
</dbReference>
<feature type="transmembrane region" description="Helical" evidence="9">
    <location>
        <begin position="385"/>
        <end position="409"/>
    </location>
</feature>
<evidence type="ECO:0000256" key="5">
    <source>
        <dbReference type="ARBA" id="ARBA00022679"/>
    </source>
</evidence>
<evidence type="ECO:0000256" key="7">
    <source>
        <dbReference type="ARBA" id="ARBA00023012"/>
    </source>
</evidence>
<dbReference type="EC" id="2.7.13.3" evidence="3"/>
<dbReference type="InterPro" id="IPR005467">
    <property type="entry name" value="His_kinase_dom"/>
</dbReference>
<feature type="transmembrane region" description="Helical" evidence="9">
    <location>
        <begin position="204"/>
        <end position="225"/>
    </location>
</feature>
<dbReference type="SMART" id="SM00388">
    <property type="entry name" value="HisKA"/>
    <property type="match status" value="1"/>
</dbReference>
<dbReference type="CDD" id="cd00075">
    <property type="entry name" value="HATPase"/>
    <property type="match status" value="1"/>
</dbReference>
<dbReference type="InterPro" id="IPR003660">
    <property type="entry name" value="HAMP_dom"/>
</dbReference>
<dbReference type="PRINTS" id="PR00344">
    <property type="entry name" value="BCTRLSENSOR"/>
</dbReference>